<comment type="caution">
    <text evidence="9">The sequence shown here is derived from an EMBL/GenBank/DDBJ whole genome shotgun (WGS) entry which is preliminary data.</text>
</comment>
<keyword evidence="4 7" id="KW-0812">Transmembrane</keyword>
<feature type="transmembrane region" description="Helical" evidence="7">
    <location>
        <begin position="367"/>
        <end position="386"/>
    </location>
</feature>
<dbReference type="Gene3D" id="1.20.1250.20">
    <property type="entry name" value="MFS general substrate transporter like domains"/>
    <property type="match status" value="2"/>
</dbReference>
<evidence type="ECO:0000256" key="1">
    <source>
        <dbReference type="ARBA" id="ARBA00004651"/>
    </source>
</evidence>
<dbReference type="InterPro" id="IPR011701">
    <property type="entry name" value="MFS"/>
</dbReference>
<proteinExistence type="predicted"/>
<accession>A0A1S2LJM1</accession>
<evidence type="ECO:0000256" key="2">
    <source>
        <dbReference type="ARBA" id="ARBA00022448"/>
    </source>
</evidence>
<dbReference type="InterPro" id="IPR020846">
    <property type="entry name" value="MFS_dom"/>
</dbReference>
<keyword evidence="2" id="KW-0813">Transport</keyword>
<dbReference type="PANTHER" id="PTHR23517:SF10">
    <property type="entry name" value="MAJOR FACILITATOR SUPERFAMILY (MFS) PROFILE DOMAIN-CONTAINING PROTEIN"/>
    <property type="match status" value="1"/>
</dbReference>
<feature type="domain" description="Major facilitator superfamily (MFS) profile" evidence="8">
    <location>
        <begin position="7"/>
        <end position="391"/>
    </location>
</feature>
<dbReference type="Pfam" id="PF07690">
    <property type="entry name" value="MFS_1"/>
    <property type="match status" value="1"/>
</dbReference>
<dbReference type="InterPro" id="IPR022324">
    <property type="entry name" value="Bacilysin_exporter_BacE_put"/>
</dbReference>
<evidence type="ECO:0000313" key="10">
    <source>
        <dbReference type="Proteomes" id="UP000180098"/>
    </source>
</evidence>
<feature type="transmembrane region" description="Helical" evidence="7">
    <location>
        <begin position="131"/>
        <end position="154"/>
    </location>
</feature>
<feature type="transmembrane region" description="Helical" evidence="7">
    <location>
        <begin position="209"/>
        <end position="229"/>
    </location>
</feature>
<dbReference type="GO" id="GO:0005886">
    <property type="term" value="C:plasma membrane"/>
    <property type="evidence" value="ECO:0007669"/>
    <property type="project" value="UniProtKB-SubCell"/>
</dbReference>
<evidence type="ECO:0000256" key="5">
    <source>
        <dbReference type="ARBA" id="ARBA00022989"/>
    </source>
</evidence>
<evidence type="ECO:0000256" key="6">
    <source>
        <dbReference type="ARBA" id="ARBA00023136"/>
    </source>
</evidence>
<keyword evidence="10" id="KW-1185">Reference proteome</keyword>
<gene>
    <name evidence="9" type="ORF">BKP35_12070</name>
</gene>
<dbReference type="OrthoDB" id="3268460at2"/>
<evidence type="ECO:0000259" key="8">
    <source>
        <dbReference type="PROSITE" id="PS50850"/>
    </source>
</evidence>
<dbReference type="Proteomes" id="UP000180098">
    <property type="component" value="Unassembled WGS sequence"/>
</dbReference>
<feature type="transmembrane region" description="Helical" evidence="7">
    <location>
        <begin position="40"/>
        <end position="62"/>
    </location>
</feature>
<dbReference type="CDD" id="cd17329">
    <property type="entry name" value="MFS_MdtH_MDR_like"/>
    <property type="match status" value="1"/>
</dbReference>
<feature type="transmembrane region" description="Helical" evidence="7">
    <location>
        <begin position="160"/>
        <end position="180"/>
    </location>
</feature>
<dbReference type="SUPFAM" id="SSF103473">
    <property type="entry name" value="MFS general substrate transporter"/>
    <property type="match status" value="1"/>
</dbReference>
<keyword evidence="6 7" id="KW-0472">Membrane</keyword>
<dbReference type="PRINTS" id="PR01988">
    <property type="entry name" value="EXPORTERBACE"/>
</dbReference>
<protein>
    <submittedName>
        <fullName evidence="9">MFS transporter</fullName>
    </submittedName>
</protein>
<feature type="transmembrane region" description="Helical" evidence="7">
    <location>
        <begin position="281"/>
        <end position="312"/>
    </location>
</feature>
<dbReference type="PROSITE" id="PS50850">
    <property type="entry name" value="MFS"/>
    <property type="match status" value="1"/>
</dbReference>
<keyword evidence="3" id="KW-1003">Cell membrane</keyword>
<dbReference type="GO" id="GO:0022857">
    <property type="term" value="F:transmembrane transporter activity"/>
    <property type="evidence" value="ECO:0007669"/>
    <property type="project" value="InterPro"/>
</dbReference>
<evidence type="ECO:0000313" key="9">
    <source>
        <dbReference type="EMBL" id="OIJ11665.1"/>
    </source>
</evidence>
<dbReference type="InterPro" id="IPR050171">
    <property type="entry name" value="MFS_Transporters"/>
</dbReference>
<evidence type="ECO:0000256" key="3">
    <source>
        <dbReference type="ARBA" id="ARBA00022475"/>
    </source>
</evidence>
<feature type="transmembrane region" description="Helical" evidence="7">
    <location>
        <begin position="74"/>
        <end position="92"/>
    </location>
</feature>
<dbReference type="RefSeq" id="WP_071313598.1">
    <property type="nucleotide sequence ID" value="NZ_MLQQ01000026.1"/>
</dbReference>
<comment type="subcellular location">
    <subcellularLocation>
        <location evidence="1">Cell membrane</location>
        <topology evidence="1">Multi-pass membrane protein</topology>
    </subcellularLocation>
</comment>
<dbReference type="InterPro" id="IPR036259">
    <property type="entry name" value="MFS_trans_sf"/>
</dbReference>
<dbReference type="EMBL" id="MLQQ01000026">
    <property type="protein sequence ID" value="OIJ11665.1"/>
    <property type="molecule type" value="Genomic_DNA"/>
</dbReference>
<keyword evidence="5 7" id="KW-1133">Transmembrane helix</keyword>
<evidence type="ECO:0000256" key="7">
    <source>
        <dbReference type="SAM" id="Phobius"/>
    </source>
</evidence>
<dbReference type="PANTHER" id="PTHR23517">
    <property type="entry name" value="RESISTANCE PROTEIN MDTM, PUTATIVE-RELATED-RELATED"/>
    <property type="match status" value="1"/>
</dbReference>
<evidence type="ECO:0000256" key="4">
    <source>
        <dbReference type="ARBA" id="ARBA00022692"/>
    </source>
</evidence>
<sequence length="402" mass="44178">MPKYPKALWLLIIGMVINVMGASFLWPLNMIYIHQELGKSLSVAGLVLMMNSGAGVIGNLIGGRLFDRIGGYKTIVLGISITMTSAFTLAFFHSFNYYVVLLICIGFGSGMTFPSMYAMAGTVWPEGGRKAFNSIYVAQNFGIAVGAALGGLVASIRFDYVFFANGFMFFIFFLVAFFGYRGMQGEAIDTAQQTNVFDQKTLIANKSRFKALLILCIGFVISWIAYSQWPSTISVHTQSLGISLQQYSLIWTVNGALIVLGQPLISGMINKWFHTLKGQIYFGLGVFMVSFFVLAQAEVFSVFVVAMIILTIGEMFVWPAVPTIAHQLAPKGKAGFYQGVVNSIAQGGRMVGPLLGGIVVDIYGMQVLFYGLMLMFLIGFVSTYFYDRHLEEGIVKKEMKAS</sequence>
<organism evidence="9 10">
    <name type="scientific">Anaerobacillus arseniciselenatis</name>
    <dbReference type="NCBI Taxonomy" id="85682"/>
    <lineage>
        <taxon>Bacteria</taxon>
        <taxon>Bacillati</taxon>
        <taxon>Bacillota</taxon>
        <taxon>Bacilli</taxon>
        <taxon>Bacillales</taxon>
        <taxon>Bacillaceae</taxon>
        <taxon>Anaerobacillus</taxon>
    </lineage>
</organism>
<reference evidence="9 10" key="1">
    <citation type="submission" date="2016-10" db="EMBL/GenBank/DDBJ databases">
        <title>Draft genome sequences of four alkaliphilic bacteria belonging to the Anaerobacillus genus.</title>
        <authorList>
            <person name="Bassil N.M."/>
            <person name="Lloyd J.R."/>
        </authorList>
    </citation>
    <scope>NUCLEOTIDE SEQUENCE [LARGE SCALE GENOMIC DNA]</scope>
    <source>
        <strain evidence="9 10">DSM 15340</strain>
    </source>
</reference>
<feature type="transmembrane region" description="Helical" evidence="7">
    <location>
        <begin position="98"/>
        <end position="119"/>
    </location>
</feature>
<dbReference type="AlphaFoldDB" id="A0A1S2LJM1"/>
<name>A0A1S2LJM1_9BACI</name>
<feature type="transmembrane region" description="Helical" evidence="7">
    <location>
        <begin position="7"/>
        <end position="28"/>
    </location>
</feature>